<dbReference type="EMBL" id="MK500597">
    <property type="protein sequence ID" value="QBK93516.1"/>
    <property type="molecule type" value="Genomic_DNA"/>
</dbReference>
<organism evidence="1">
    <name type="scientific">Pithovirus LCPAC404</name>
    <dbReference type="NCBI Taxonomy" id="2506597"/>
    <lineage>
        <taxon>Viruses</taxon>
        <taxon>Pithoviruses</taxon>
    </lineage>
</organism>
<proteinExistence type="predicted"/>
<name>A0A481ZCW3_9VIRU</name>
<gene>
    <name evidence="1" type="ORF">LCPAC404_02200</name>
</gene>
<accession>A0A481ZCW3</accession>
<reference evidence="1" key="1">
    <citation type="journal article" date="2019" name="MBio">
        <title>Virus Genomes from Deep Sea Sediments Expand the Ocean Megavirome and Support Independent Origins of Viral Gigantism.</title>
        <authorList>
            <person name="Backstrom D."/>
            <person name="Yutin N."/>
            <person name="Jorgensen S.L."/>
            <person name="Dharamshi J."/>
            <person name="Homa F."/>
            <person name="Zaremba-Niedwiedzka K."/>
            <person name="Spang A."/>
            <person name="Wolf Y.I."/>
            <person name="Koonin E.V."/>
            <person name="Ettema T.J."/>
        </authorList>
    </citation>
    <scope>NUCLEOTIDE SEQUENCE</scope>
</reference>
<protein>
    <submittedName>
        <fullName evidence="1">Uncharacterized protein</fullName>
    </submittedName>
</protein>
<evidence type="ECO:0000313" key="1">
    <source>
        <dbReference type="EMBL" id="QBK93516.1"/>
    </source>
</evidence>
<sequence length="102" mass="11674">MSYHHLNTSARRLVFATILTEVYGFFKSKEPSNIVSSYPSIDPMSTINFINQHVKIDEIEKHHTVIKITQDGLPLPSPLQWNYTSRKKMQTKGTKQSLLLSA</sequence>